<keyword evidence="2" id="KW-1003">Cell membrane</keyword>
<keyword evidence="11" id="KW-1185">Reference proteome</keyword>
<dbReference type="PANTHER" id="PTHR36115:SF9">
    <property type="entry name" value="LMO1584 PROTEIN"/>
    <property type="match status" value="1"/>
</dbReference>
<sequence length="257" mass="28728">MEVWIGRQGERHGPYQEEQIKEWLRSGQLSREDLGWYDGLADWQPLSVLFPLEKPTPPPAPDMYAPPPPPQPSAGVAAFHYAGFWQRFGAWIIDIIVLMIPSMIAMYLLGGMEAYRHLMEQVQAGSDMAEAFRQYGEATESSQIASLGMTFVYYVLFEASKFQATPGKLALRLRVTDLNGQRISIGRAAARNVVRVLGLIFGLIPIICYLAIAWTQRKQGLHDLMASTLVLNGSAQEQPPQRPQRPQSGSDHGRFDA</sequence>
<proteinExistence type="predicted"/>
<evidence type="ECO:0000259" key="8">
    <source>
        <dbReference type="Pfam" id="PF06271"/>
    </source>
</evidence>
<evidence type="ECO:0000256" key="3">
    <source>
        <dbReference type="ARBA" id="ARBA00022692"/>
    </source>
</evidence>
<evidence type="ECO:0000256" key="1">
    <source>
        <dbReference type="ARBA" id="ARBA00004651"/>
    </source>
</evidence>
<organism evidence="10 11">
    <name type="scientific">Dyella caseinilytica</name>
    <dbReference type="NCBI Taxonomy" id="1849581"/>
    <lineage>
        <taxon>Bacteria</taxon>
        <taxon>Pseudomonadati</taxon>
        <taxon>Pseudomonadota</taxon>
        <taxon>Gammaproteobacteria</taxon>
        <taxon>Lysobacterales</taxon>
        <taxon>Rhodanobacteraceae</taxon>
        <taxon>Dyella</taxon>
    </lineage>
</organism>
<dbReference type="RefSeq" id="WP_188796392.1">
    <property type="nucleotide sequence ID" value="NZ_BMIZ01000001.1"/>
</dbReference>
<evidence type="ECO:0000256" key="5">
    <source>
        <dbReference type="ARBA" id="ARBA00023136"/>
    </source>
</evidence>
<keyword evidence="3 7" id="KW-0812">Transmembrane</keyword>
<evidence type="ECO:0000259" key="9">
    <source>
        <dbReference type="Pfam" id="PF14237"/>
    </source>
</evidence>
<comment type="subcellular location">
    <subcellularLocation>
        <location evidence="1">Cell membrane</location>
        <topology evidence="1">Multi-pass membrane protein</topology>
    </subcellularLocation>
</comment>
<feature type="transmembrane region" description="Helical" evidence="7">
    <location>
        <begin position="88"/>
        <end position="109"/>
    </location>
</feature>
<evidence type="ECO:0000313" key="11">
    <source>
        <dbReference type="Proteomes" id="UP000663181"/>
    </source>
</evidence>
<evidence type="ECO:0000313" key="10">
    <source>
        <dbReference type="EMBL" id="QRN53959.1"/>
    </source>
</evidence>
<dbReference type="Pfam" id="PF06271">
    <property type="entry name" value="RDD"/>
    <property type="match status" value="1"/>
</dbReference>
<protein>
    <submittedName>
        <fullName evidence="10">RDD family protein</fullName>
    </submittedName>
</protein>
<dbReference type="EMBL" id="CP064030">
    <property type="protein sequence ID" value="QRN53959.1"/>
    <property type="molecule type" value="Genomic_DNA"/>
</dbReference>
<evidence type="ECO:0000256" key="4">
    <source>
        <dbReference type="ARBA" id="ARBA00022989"/>
    </source>
</evidence>
<dbReference type="Proteomes" id="UP000663181">
    <property type="component" value="Chromosome"/>
</dbReference>
<keyword evidence="5 7" id="KW-0472">Membrane</keyword>
<evidence type="ECO:0000256" key="6">
    <source>
        <dbReference type="SAM" id="MobiDB-lite"/>
    </source>
</evidence>
<feature type="domain" description="RDD" evidence="8">
    <location>
        <begin position="81"/>
        <end position="226"/>
    </location>
</feature>
<feature type="transmembrane region" description="Helical" evidence="7">
    <location>
        <begin position="192"/>
        <end position="214"/>
    </location>
</feature>
<dbReference type="InterPro" id="IPR010432">
    <property type="entry name" value="RDD"/>
</dbReference>
<dbReference type="Pfam" id="PF14237">
    <property type="entry name" value="GYF_2"/>
    <property type="match status" value="1"/>
</dbReference>
<dbReference type="InterPro" id="IPR051791">
    <property type="entry name" value="Pra-immunoreactive"/>
</dbReference>
<feature type="region of interest" description="Disordered" evidence="6">
    <location>
        <begin position="234"/>
        <end position="257"/>
    </location>
</feature>
<feature type="domain" description="GYF" evidence="9">
    <location>
        <begin position="5"/>
        <end position="47"/>
    </location>
</feature>
<reference evidence="10 11" key="1">
    <citation type="submission" date="2020-10" db="EMBL/GenBank/DDBJ databases">
        <title>Phylogeny of dyella-like bacteria.</title>
        <authorList>
            <person name="Fu J."/>
        </authorList>
    </citation>
    <scope>NUCLEOTIDE SEQUENCE [LARGE SCALE GENOMIC DNA]</scope>
    <source>
        <strain evidence="10 11">DHOB09</strain>
    </source>
</reference>
<accession>A0ABX7GU25</accession>
<evidence type="ECO:0000256" key="7">
    <source>
        <dbReference type="SAM" id="Phobius"/>
    </source>
</evidence>
<dbReference type="InterPro" id="IPR025640">
    <property type="entry name" value="GYF_2"/>
</dbReference>
<evidence type="ECO:0000256" key="2">
    <source>
        <dbReference type="ARBA" id="ARBA00022475"/>
    </source>
</evidence>
<keyword evidence="4 7" id="KW-1133">Transmembrane helix</keyword>
<gene>
    <name evidence="10" type="ORF">ISN74_00660</name>
</gene>
<dbReference type="PANTHER" id="PTHR36115">
    <property type="entry name" value="PROLINE-RICH ANTIGEN HOMOLOG-RELATED"/>
    <property type="match status" value="1"/>
</dbReference>
<name>A0ABX7GU25_9GAMM</name>